<dbReference type="SUPFAM" id="SSF56954">
    <property type="entry name" value="Outer membrane efflux proteins (OEP)"/>
    <property type="match status" value="1"/>
</dbReference>
<dbReference type="PANTHER" id="PTHR30203:SF24">
    <property type="entry name" value="BLR4935 PROTEIN"/>
    <property type="match status" value="1"/>
</dbReference>
<name>A0A139BUR9_9PROT</name>
<evidence type="ECO:0000256" key="2">
    <source>
        <dbReference type="SAM" id="MobiDB-lite"/>
    </source>
</evidence>
<dbReference type="InterPro" id="IPR010131">
    <property type="entry name" value="MdtP/NodT-like"/>
</dbReference>
<dbReference type="AlphaFoldDB" id="A0A139BUR9"/>
<dbReference type="GO" id="GO:0015562">
    <property type="term" value="F:efflux transmembrane transporter activity"/>
    <property type="evidence" value="ECO:0007669"/>
    <property type="project" value="InterPro"/>
</dbReference>
<dbReference type="EMBL" id="LSLI01000021">
    <property type="protein sequence ID" value="KXS32716.1"/>
    <property type="molecule type" value="Genomic_DNA"/>
</dbReference>
<organism evidence="3 4">
    <name type="scientific">Candidatus Gallionella acididurans</name>
    <dbReference type="NCBI Taxonomy" id="1796491"/>
    <lineage>
        <taxon>Bacteria</taxon>
        <taxon>Pseudomonadati</taxon>
        <taxon>Pseudomonadota</taxon>
        <taxon>Betaproteobacteria</taxon>
        <taxon>Nitrosomonadales</taxon>
        <taxon>Gallionellaceae</taxon>
        <taxon>Gallionella</taxon>
    </lineage>
</organism>
<comment type="similarity">
    <text evidence="1">Belongs to the outer membrane factor (OMF) (TC 1.B.17) family.</text>
</comment>
<dbReference type="Pfam" id="PF02321">
    <property type="entry name" value="OEP"/>
    <property type="match status" value="1"/>
</dbReference>
<accession>A0A139BUR9</accession>
<reference evidence="3 4" key="1">
    <citation type="submission" date="2016-02" db="EMBL/GenBank/DDBJ databases">
        <authorList>
            <person name="Wen L."/>
            <person name="He K."/>
            <person name="Yang H."/>
        </authorList>
    </citation>
    <scope>NUCLEOTIDE SEQUENCE [LARGE SCALE GENOMIC DNA]</scope>
    <source>
        <strain evidence="3">ShG14-8</strain>
    </source>
</reference>
<dbReference type="PANTHER" id="PTHR30203">
    <property type="entry name" value="OUTER MEMBRANE CATION EFFLUX PROTEIN"/>
    <property type="match status" value="1"/>
</dbReference>
<dbReference type="InterPro" id="IPR003423">
    <property type="entry name" value="OMP_efflux"/>
</dbReference>
<comment type="caution">
    <text evidence="3">The sequence shown here is derived from an EMBL/GenBank/DDBJ whole genome shotgun (WGS) entry which is preliminary data.</text>
</comment>
<feature type="region of interest" description="Disordered" evidence="2">
    <location>
        <begin position="1"/>
        <end position="29"/>
    </location>
</feature>
<evidence type="ECO:0000313" key="4">
    <source>
        <dbReference type="Proteomes" id="UP000070578"/>
    </source>
</evidence>
<proteinExistence type="inferred from homology"/>
<dbReference type="PATRIC" id="fig|1796491.3.peg.1288"/>
<sequence>MAGAALTAVPAVKTHPRRDGRAGNADSSRFGGYMHSPLSNLARAVLVSAGQHGISFSMICVALMLPLSAVAQNELSLADAQRLAVERSRQLAGQDAAVAANRDLAVSAAQNPDPVLSAGIGNLPVTGADQFSIGSDFMTQRSIGVSQEFTRGDKKRLRGEHYQREADKTLAEKAQMTLVIQRDTALAWLDRYYSEASAELIGEQIRQAQGEIEAAQTAYRSGHGSQSDVLAARAALVGLQDRASEIARKARSAKIALVREIGEPGNFPLARKPAIDHIPIDPGALDKHVAMHPDILILAKQEDLATTDARLAEVNKLSDWSVELSYGLRGSQYSNMASIGVSVPLQWDQANRQDREVAAKLAQAEQISAQREEAMRAAVAEVNSMISDWDSARERLARLENELVPLSAERTQAELSAYRSGKSSLNDVLVARRNEVDARLQALQMEAEAARLWALLNFHFLQNDTGRTAPEKDVQ</sequence>
<dbReference type="Gene3D" id="1.20.1600.10">
    <property type="entry name" value="Outer membrane efflux proteins (OEP)"/>
    <property type="match status" value="1"/>
</dbReference>
<evidence type="ECO:0000256" key="1">
    <source>
        <dbReference type="ARBA" id="ARBA00007613"/>
    </source>
</evidence>
<protein>
    <submittedName>
        <fullName evidence="3">Outer membrane cation efflux protein CusC</fullName>
    </submittedName>
</protein>
<gene>
    <name evidence="3" type="ORF">AWT59_1179</name>
</gene>
<reference evidence="3 4" key="2">
    <citation type="submission" date="2016-03" db="EMBL/GenBank/DDBJ databases">
        <title>New uncultured bacterium of the family Gallionellaceae from acid mine drainage: description and reconstruction of genome based on metagenomic analysis of microbial community.</title>
        <authorList>
            <person name="Kadnikov V."/>
            <person name="Ivasenko D."/>
            <person name="Beletsky A."/>
            <person name="Mardanov A."/>
            <person name="Danilova E."/>
            <person name="Pimenov N."/>
            <person name="Karnachuk O."/>
            <person name="Ravin N."/>
        </authorList>
    </citation>
    <scope>NUCLEOTIDE SEQUENCE [LARGE SCALE GENOMIC DNA]</scope>
    <source>
        <strain evidence="3">ShG14-8</strain>
    </source>
</reference>
<dbReference type="Proteomes" id="UP000070578">
    <property type="component" value="Unassembled WGS sequence"/>
</dbReference>
<evidence type="ECO:0000313" key="3">
    <source>
        <dbReference type="EMBL" id="KXS32716.1"/>
    </source>
</evidence>